<evidence type="ECO:0000256" key="1">
    <source>
        <dbReference type="ARBA" id="ARBA00004184"/>
    </source>
</evidence>
<dbReference type="CDD" id="cd00179">
    <property type="entry name" value="SynN"/>
    <property type="match status" value="1"/>
</dbReference>
<keyword evidence="4" id="KW-0813">Transport</keyword>
<evidence type="ECO:0000256" key="7">
    <source>
        <dbReference type="ARBA" id="ARBA00023054"/>
    </source>
</evidence>
<evidence type="ECO:0000256" key="10">
    <source>
        <dbReference type="SAM" id="MobiDB-lite"/>
    </source>
</evidence>
<evidence type="ECO:0000256" key="2">
    <source>
        <dbReference type="ARBA" id="ARBA00004211"/>
    </source>
</evidence>
<name>A0A8C4PZV9_EPTBU</name>
<evidence type="ECO:0000313" key="14">
    <source>
        <dbReference type="Proteomes" id="UP000694388"/>
    </source>
</evidence>
<dbReference type="Gene3D" id="1.20.58.70">
    <property type="match status" value="1"/>
</dbReference>
<reference evidence="13" key="2">
    <citation type="submission" date="2025-09" db="UniProtKB">
        <authorList>
            <consortium name="Ensembl"/>
        </authorList>
    </citation>
    <scope>IDENTIFICATION</scope>
</reference>
<dbReference type="GO" id="GO:0005484">
    <property type="term" value="F:SNAP receptor activity"/>
    <property type="evidence" value="ECO:0007669"/>
    <property type="project" value="InterPro"/>
</dbReference>
<dbReference type="GO" id="GO:0006886">
    <property type="term" value="P:intracellular protein transport"/>
    <property type="evidence" value="ECO:0007669"/>
    <property type="project" value="InterPro"/>
</dbReference>
<dbReference type="SMART" id="SM00503">
    <property type="entry name" value="SynN"/>
    <property type="match status" value="1"/>
</dbReference>
<dbReference type="GO" id="GO:0048278">
    <property type="term" value="P:vesicle docking"/>
    <property type="evidence" value="ECO:0007669"/>
    <property type="project" value="TreeGrafter"/>
</dbReference>
<keyword evidence="5 11" id="KW-0812">Transmembrane</keyword>
<keyword evidence="7" id="KW-0175">Coiled coil</keyword>
<dbReference type="InterPro" id="IPR006012">
    <property type="entry name" value="Syntaxin/epimorphin_CS"/>
</dbReference>
<evidence type="ECO:0000259" key="12">
    <source>
        <dbReference type="PROSITE" id="PS50192"/>
    </source>
</evidence>
<dbReference type="SMART" id="SM00397">
    <property type="entry name" value="t_SNARE"/>
    <property type="match status" value="1"/>
</dbReference>
<dbReference type="InterPro" id="IPR045242">
    <property type="entry name" value="Syntaxin"/>
</dbReference>
<dbReference type="GeneTree" id="ENSGT01030000234627"/>
<evidence type="ECO:0000256" key="3">
    <source>
        <dbReference type="ARBA" id="ARBA00009063"/>
    </source>
</evidence>
<evidence type="ECO:0000256" key="6">
    <source>
        <dbReference type="ARBA" id="ARBA00022989"/>
    </source>
</evidence>
<dbReference type="PROSITE" id="PS00914">
    <property type="entry name" value="SYNTAXIN"/>
    <property type="match status" value="1"/>
</dbReference>
<dbReference type="OMA" id="RTWACWI"/>
<organism evidence="13 14">
    <name type="scientific">Eptatretus burgeri</name>
    <name type="common">Inshore hagfish</name>
    <dbReference type="NCBI Taxonomy" id="7764"/>
    <lineage>
        <taxon>Eukaryota</taxon>
        <taxon>Metazoa</taxon>
        <taxon>Chordata</taxon>
        <taxon>Craniata</taxon>
        <taxon>Vertebrata</taxon>
        <taxon>Cyclostomata</taxon>
        <taxon>Myxini</taxon>
        <taxon>Myxiniformes</taxon>
        <taxon>Myxinidae</taxon>
        <taxon>Eptatretinae</taxon>
        <taxon>Eptatretus</taxon>
    </lineage>
</organism>
<dbReference type="Ensembl" id="ENSEBUT00000008377.1">
    <property type="protein sequence ID" value="ENSEBUP00000007888.1"/>
    <property type="gene ID" value="ENSEBUG00000005138.1"/>
</dbReference>
<dbReference type="PROSITE" id="PS50192">
    <property type="entry name" value="T_SNARE"/>
    <property type="match status" value="1"/>
</dbReference>
<proteinExistence type="inferred from homology"/>
<reference evidence="13" key="1">
    <citation type="submission" date="2025-08" db="UniProtKB">
        <authorList>
            <consortium name="Ensembl"/>
        </authorList>
    </citation>
    <scope>IDENTIFICATION</scope>
</reference>
<evidence type="ECO:0000256" key="9">
    <source>
        <dbReference type="RuleBase" id="RU003858"/>
    </source>
</evidence>
<dbReference type="Proteomes" id="UP000694388">
    <property type="component" value="Unplaced"/>
</dbReference>
<comment type="similarity">
    <text evidence="3 9">Belongs to the syntaxin family.</text>
</comment>
<feature type="transmembrane region" description="Helical" evidence="11">
    <location>
        <begin position="265"/>
        <end position="284"/>
    </location>
</feature>
<sequence length="287" mass="33051">MRDRLTELTSKKDDEESETDDISISMEELFMRDFFTEVENVNATFVKMEENLKLMREKHSEILSTPQADNDRKAELDQLMSNVKKDATSVRTVLKAMEKKIADEQFGENVSKQRIQKVQYSTLSQKFMDIMTHYNTTQCEYRERCKQRIQRQLEIAGKSRTDDEIENMLESNTSSVFTDGIQVNSGEIRQALSEIEARHTDIIRLESSIRELHEMFLDMASLIQNQGDMVNNIERSVLSAVDYVEQAKEETKQAVRMQSKARKKLILVGVGAVIIVIIVIVLAVKLS</sequence>
<dbReference type="InterPro" id="IPR006011">
    <property type="entry name" value="Syntaxin_N"/>
</dbReference>
<evidence type="ECO:0000256" key="5">
    <source>
        <dbReference type="ARBA" id="ARBA00022692"/>
    </source>
</evidence>
<dbReference type="Pfam" id="PF00804">
    <property type="entry name" value="Syntaxin"/>
    <property type="match status" value="1"/>
</dbReference>
<dbReference type="FunFam" id="1.20.58.70:FF:000011">
    <property type="entry name" value="Syntaxin 4"/>
    <property type="match status" value="1"/>
</dbReference>
<dbReference type="PANTHER" id="PTHR19957">
    <property type="entry name" value="SYNTAXIN"/>
    <property type="match status" value="1"/>
</dbReference>
<dbReference type="GO" id="GO:0031629">
    <property type="term" value="P:synaptic vesicle fusion to presynaptic active zone membrane"/>
    <property type="evidence" value="ECO:0007669"/>
    <property type="project" value="TreeGrafter"/>
</dbReference>
<evidence type="ECO:0000313" key="13">
    <source>
        <dbReference type="Ensembl" id="ENSEBUP00000007888.1"/>
    </source>
</evidence>
<dbReference type="PANTHER" id="PTHR19957:SF307">
    <property type="entry name" value="PROTEIN SSO1-RELATED"/>
    <property type="match status" value="1"/>
</dbReference>
<dbReference type="Pfam" id="PF05739">
    <property type="entry name" value="SNARE"/>
    <property type="match status" value="1"/>
</dbReference>
<dbReference type="Gene3D" id="1.20.5.110">
    <property type="match status" value="1"/>
</dbReference>
<keyword evidence="8 11" id="KW-0472">Membrane</keyword>
<dbReference type="InterPro" id="IPR000727">
    <property type="entry name" value="T_SNARE_dom"/>
</dbReference>
<feature type="compositionally biased region" description="Basic and acidic residues" evidence="10">
    <location>
        <begin position="1"/>
        <end position="14"/>
    </location>
</feature>
<evidence type="ECO:0000256" key="11">
    <source>
        <dbReference type="SAM" id="Phobius"/>
    </source>
</evidence>
<comment type="subcellular location">
    <subcellularLocation>
        <location evidence="1">Endomembrane system</location>
        <topology evidence="1">Peripheral membrane protein</topology>
    </subcellularLocation>
    <subcellularLocation>
        <location evidence="2">Membrane</location>
        <topology evidence="2">Single-pass type IV membrane protein</topology>
    </subcellularLocation>
</comment>
<dbReference type="FunFam" id="1.20.5.110:FF:000022">
    <property type="entry name" value="Syntaxin 19"/>
    <property type="match status" value="1"/>
</dbReference>
<dbReference type="InterPro" id="IPR010989">
    <property type="entry name" value="SNARE"/>
</dbReference>
<protein>
    <submittedName>
        <fullName evidence="13">Syntaxin 4</fullName>
    </submittedName>
</protein>
<dbReference type="GO" id="GO:0031201">
    <property type="term" value="C:SNARE complex"/>
    <property type="evidence" value="ECO:0007669"/>
    <property type="project" value="TreeGrafter"/>
</dbReference>
<dbReference type="AlphaFoldDB" id="A0A8C4PZV9"/>
<feature type="region of interest" description="Disordered" evidence="10">
    <location>
        <begin position="1"/>
        <end position="20"/>
    </location>
</feature>
<dbReference type="SUPFAM" id="SSF47661">
    <property type="entry name" value="t-snare proteins"/>
    <property type="match status" value="1"/>
</dbReference>
<dbReference type="GO" id="GO:0008021">
    <property type="term" value="C:synaptic vesicle"/>
    <property type="evidence" value="ECO:0007669"/>
    <property type="project" value="TreeGrafter"/>
</dbReference>
<keyword evidence="6 11" id="KW-1133">Transmembrane helix</keyword>
<evidence type="ECO:0000256" key="4">
    <source>
        <dbReference type="ARBA" id="ARBA00022448"/>
    </source>
</evidence>
<dbReference type="GO" id="GO:0048787">
    <property type="term" value="C:presynaptic active zone membrane"/>
    <property type="evidence" value="ECO:0007669"/>
    <property type="project" value="TreeGrafter"/>
</dbReference>
<keyword evidence="14" id="KW-1185">Reference proteome</keyword>
<feature type="domain" description="T-SNARE coiled-coil homology" evidence="12">
    <location>
        <begin position="192"/>
        <end position="254"/>
    </location>
</feature>
<accession>A0A8C4PZV9</accession>
<evidence type="ECO:0000256" key="8">
    <source>
        <dbReference type="ARBA" id="ARBA00023136"/>
    </source>
</evidence>
<dbReference type="GO" id="GO:0000149">
    <property type="term" value="F:SNARE binding"/>
    <property type="evidence" value="ECO:0007669"/>
    <property type="project" value="TreeGrafter"/>
</dbReference>